<sequence length="198" mass="21459">MAGRPREFDRNEALAKARDAFWSHGYEGTSINDLVAALGLASSRIYAAFGTKEELFREAVLLYRDGEGGRAIKALQAGSTVTEGIEQMLRVAIATYTQPGRPRGCMVVIAAANCSADNASVMNWLAGHRRARTQAIFDRLQKGVEDGELPPLADVAALADYFSALMSGFSTQARDGVSRGKLLAVIPMAMRVLREQQH</sequence>
<evidence type="ECO:0000256" key="1">
    <source>
        <dbReference type="ARBA" id="ARBA00023015"/>
    </source>
</evidence>
<protein>
    <submittedName>
        <fullName evidence="6">TetR/AcrR family transcriptional regulator</fullName>
    </submittedName>
</protein>
<evidence type="ECO:0000256" key="4">
    <source>
        <dbReference type="PROSITE-ProRule" id="PRU00335"/>
    </source>
</evidence>
<dbReference type="PANTHER" id="PTHR47506">
    <property type="entry name" value="TRANSCRIPTIONAL REGULATORY PROTEIN"/>
    <property type="match status" value="1"/>
</dbReference>
<accession>A0A6M7WGR8</accession>
<gene>
    <name evidence="6" type="ORF">EB235_05615</name>
</gene>
<evidence type="ECO:0000259" key="5">
    <source>
        <dbReference type="PROSITE" id="PS50977"/>
    </source>
</evidence>
<keyword evidence="3" id="KW-0804">Transcription</keyword>
<dbReference type="InterPro" id="IPR011075">
    <property type="entry name" value="TetR_C"/>
</dbReference>
<evidence type="ECO:0000313" key="7">
    <source>
        <dbReference type="Proteomes" id="UP000503017"/>
    </source>
</evidence>
<dbReference type="PROSITE" id="PS50977">
    <property type="entry name" value="HTH_TETR_2"/>
    <property type="match status" value="1"/>
</dbReference>
<dbReference type="Gene3D" id="1.10.357.10">
    <property type="entry name" value="Tetracycline Repressor, domain 2"/>
    <property type="match status" value="1"/>
</dbReference>
<evidence type="ECO:0000256" key="2">
    <source>
        <dbReference type="ARBA" id="ARBA00023125"/>
    </source>
</evidence>
<dbReference type="InterPro" id="IPR009057">
    <property type="entry name" value="Homeodomain-like_sf"/>
</dbReference>
<dbReference type="RefSeq" id="WP_027031953.1">
    <property type="nucleotide sequence ID" value="NZ_CP033367.1"/>
</dbReference>
<evidence type="ECO:0000313" key="6">
    <source>
        <dbReference type="EMBL" id="QKD01036.1"/>
    </source>
</evidence>
<dbReference type="Gene3D" id="1.10.10.60">
    <property type="entry name" value="Homeodomain-like"/>
    <property type="match status" value="1"/>
</dbReference>
<reference evidence="6 7" key="1">
    <citation type="submission" date="2018-10" db="EMBL/GenBank/DDBJ databases">
        <authorList>
            <person name="Perry B.J."/>
            <person name="Sullivan J.T."/>
            <person name="Murphy R.J.T."/>
            <person name="Ramsay J.P."/>
            <person name="Ronson C.W."/>
        </authorList>
    </citation>
    <scope>NUCLEOTIDE SEQUENCE [LARGE SCALE GENOMIC DNA]</scope>
    <source>
        <strain evidence="6 7">R88b</strain>
    </source>
</reference>
<dbReference type="SUPFAM" id="SSF48498">
    <property type="entry name" value="Tetracyclin repressor-like, C-terminal domain"/>
    <property type="match status" value="1"/>
</dbReference>
<evidence type="ECO:0000256" key="3">
    <source>
        <dbReference type="ARBA" id="ARBA00023163"/>
    </source>
</evidence>
<feature type="domain" description="HTH tetR-type" evidence="5">
    <location>
        <begin position="7"/>
        <end position="67"/>
    </location>
</feature>
<dbReference type="Pfam" id="PF16925">
    <property type="entry name" value="TetR_C_13"/>
    <property type="match status" value="1"/>
</dbReference>
<dbReference type="SUPFAM" id="SSF46689">
    <property type="entry name" value="Homeodomain-like"/>
    <property type="match status" value="1"/>
</dbReference>
<dbReference type="PANTHER" id="PTHR47506:SF1">
    <property type="entry name" value="HTH-TYPE TRANSCRIPTIONAL REGULATOR YJDC"/>
    <property type="match status" value="1"/>
</dbReference>
<dbReference type="InterPro" id="IPR036271">
    <property type="entry name" value="Tet_transcr_reg_TetR-rel_C_sf"/>
</dbReference>
<keyword evidence="1" id="KW-0805">Transcription regulation</keyword>
<proteinExistence type="predicted"/>
<dbReference type="Pfam" id="PF00440">
    <property type="entry name" value="TetR_N"/>
    <property type="match status" value="1"/>
</dbReference>
<dbReference type="GO" id="GO:0003677">
    <property type="term" value="F:DNA binding"/>
    <property type="evidence" value="ECO:0007669"/>
    <property type="project" value="UniProtKB-UniRule"/>
</dbReference>
<name>A0A6M7WGR8_RHILI</name>
<dbReference type="EMBL" id="CP033367">
    <property type="protein sequence ID" value="QKD01036.1"/>
    <property type="molecule type" value="Genomic_DNA"/>
</dbReference>
<keyword evidence="2 4" id="KW-0238">DNA-binding</keyword>
<organism evidence="6 7">
    <name type="scientific">Mesorhizobium loti R88b</name>
    <dbReference type="NCBI Taxonomy" id="935548"/>
    <lineage>
        <taxon>Bacteria</taxon>
        <taxon>Pseudomonadati</taxon>
        <taxon>Pseudomonadota</taxon>
        <taxon>Alphaproteobacteria</taxon>
        <taxon>Hyphomicrobiales</taxon>
        <taxon>Phyllobacteriaceae</taxon>
        <taxon>Mesorhizobium</taxon>
    </lineage>
</organism>
<dbReference type="InterPro" id="IPR001647">
    <property type="entry name" value="HTH_TetR"/>
</dbReference>
<dbReference type="AlphaFoldDB" id="A0A6M7WGR8"/>
<feature type="DNA-binding region" description="H-T-H motif" evidence="4">
    <location>
        <begin position="30"/>
        <end position="49"/>
    </location>
</feature>
<dbReference type="Proteomes" id="UP000503017">
    <property type="component" value="Chromosome"/>
</dbReference>